<evidence type="ECO:0000259" key="3">
    <source>
        <dbReference type="Pfam" id="PF00080"/>
    </source>
</evidence>
<evidence type="ECO:0000313" key="4">
    <source>
        <dbReference type="EMBL" id="GAD25675.1"/>
    </source>
</evidence>
<dbReference type="CDD" id="cd00305">
    <property type="entry name" value="Cu-Zn_Superoxide_Dismutase"/>
    <property type="match status" value="1"/>
</dbReference>
<dbReference type="InterPro" id="IPR001424">
    <property type="entry name" value="SOD_Cu_Zn_dom"/>
</dbReference>
<dbReference type="Proteomes" id="UP000018209">
    <property type="component" value="Unassembled WGS sequence"/>
</dbReference>
<dbReference type="RefSeq" id="WP_007284300.1">
    <property type="nucleotide sequence ID" value="NZ_BASM01000009.1"/>
</dbReference>
<sequence>MFELTSKLRAFLTIGLVVTPSLAFSAETATANLIDASGKPAGTVRVTDAPKGVLLHIEAKGLTPGWHGIHFHEKGDCAAPKFTSAGAHVHTAKSVIHGVLNDNANDFGDLTNIYAAPDGSASAEIYSTFVSLRGASSRAALLDADGSSVVIHAQADDYKSQPIGGSGARVACGVLKQD</sequence>
<organism evidence="4 5">
    <name type="scientific">Gluconobacter thailandicus NBRC 3257</name>
    <dbReference type="NCBI Taxonomy" id="1381097"/>
    <lineage>
        <taxon>Bacteria</taxon>
        <taxon>Pseudomonadati</taxon>
        <taxon>Pseudomonadota</taxon>
        <taxon>Alphaproteobacteria</taxon>
        <taxon>Acetobacterales</taxon>
        <taxon>Acetobacteraceae</taxon>
        <taxon>Gluconobacter</taxon>
    </lineage>
</organism>
<dbReference type="PROSITE" id="PS00087">
    <property type="entry name" value="SOD_CU_ZN_1"/>
    <property type="match status" value="1"/>
</dbReference>
<keyword evidence="5" id="KW-1185">Reference proteome</keyword>
<dbReference type="InterPro" id="IPR036423">
    <property type="entry name" value="SOD-like_Cu/Zn_dom_sf"/>
</dbReference>
<comment type="similarity">
    <text evidence="1">Belongs to the Cu-Zn superoxide dismutase family.</text>
</comment>
<keyword evidence="2" id="KW-0732">Signal</keyword>
<protein>
    <submittedName>
        <fullName evidence="4">Superoxide dismutase</fullName>
    </submittedName>
</protein>
<dbReference type="InterPro" id="IPR018152">
    <property type="entry name" value="SOD_Cu/Zn_BS"/>
</dbReference>
<proteinExistence type="inferred from homology"/>
<dbReference type="NCBIfam" id="NF047632">
    <property type="entry name" value="SodCCaul"/>
    <property type="match status" value="1"/>
</dbReference>
<feature type="chain" id="PRO_5047442470" evidence="2">
    <location>
        <begin position="26"/>
        <end position="178"/>
    </location>
</feature>
<dbReference type="EMBL" id="BASM01000009">
    <property type="protein sequence ID" value="GAD25675.1"/>
    <property type="molecule type" value="Genomic_DNA"/>
</dbReference>
<evidence type="ECO:0000313" key="5">
    <source>
        <dbReference type="Proteomes" id="UP000018209"/>
    </source>
</evidence>
<dbReference type="InterPro" id="IPR024134">
    <property type="entry name" value="SOD_Cu/Zn_/chaperone"/>
</dbReference>
<feature type="signal peptide" evidence="2">
    <location>
        <begin position="1"/>
        <end position="25"/>
    </location>
</feature>
<accession>A0ABQ0ITY6</accession>
<dbReference type="Gene3D" id="2.60.40.200">
    <property type="entry name" value="Superoxide dismutase, copper/zinc binding domain"/>
    <property type="match status" value="1"/>
</dbReference>
<gene>
    <name evidence="4" type="ORF">NBRC3257_0674</name>
</gene>
<evidence type="ECO:0000256" key="2">
    <source>
        <dbReference type="SAM" id="SignalP"/>
    </source>
</evidence>
<dbReference type="SUPFAM" id="SSF49329">
    <property type="entry name" value="Cu,Zn superoxide dismutase-like"/>
    <property type="match status" value="1"/>
</dbReference>
<comment type="caution">
    <text evidence="4">The sequence shown here is derived from an EMBL/GenBank/DDBJ whole genome shotgun (WGS) entry which is preliminary data.</text>
</comment>
<dbReference type="PANTHER" id="PTHR10003">
    <property type="entry name" value="SUPEROXIDE DISMUTASE CU-ZN -RELATED"/>
    <property type="match status" value="1"/>
</dbReference>
<name>A0ABQ0ITY6_GLUTH</name>
<reference evidence="4 5" key="1">
    <citation type="submission" date="2013-08" db="EMBL/GenBank/DDBJ databases">
        <title>Gluconobacter thailandicus NBRC 3257 whole genome sequence.</title>
        <authorList>
            <person name="Matsutani M."/>
            <person name="Yakushi T."/>
            <person name="Matsushita K."/>
        </authorList>
    </citation>
    <scope>NUCLEOTIDE SEQUENCE [LARGE SCALE GENOMIC DNA]</scope>
    <source>
        <strain evidence="4 5">NBRC 3257</strain>
    </source>
</reference>
<dbReference type="Pfam" id="PF00080">
    <property type="entry name" value="Sod_Cu"/>
    <property type="match status" value="1"/>
</dbReference>
<feature type="domain" description="Superoxide dismutase copper/zinc binding" evidence="3">
    <location>
        <begin position="42"/>
        <end position="174"/>
    </location>
</feature>
<evidence type="ECO:0000256" key="1">
    <source>
        <dbReference type="ARBA" id="ARBA00010457"/>
    </source>
</evidence>